<dbReference type="AlphaFoldDB" id="A0A0P7IVE0"/>
<dbReference type="STRING" id="154981.AKJ29_10470"/>
<evidence type="ECO:0000256" key="3">
    <source>
        <dbReference type="ARBA" id="ARBA00022679"/>
    </source>
</evidence>
<dbReference type="PANTHER" id="PTHR37323:SF1">
    <property type="entry name" value="L-ORNITHINE N(ALPHA)-ACYLTRANSFERASE"/>
    <property type="match status" value="1"/>
</dbReference>
<protein>
    <recommendedName>
        <fullName evidence="8">L-ornithine N(alpha)-acyltransferase</fullName>
        <ecNumber evidence="7">2.3.2.30</ecNumber>
    </recommendedName>
</protein>
<comment type="catalytic activity">
    <reaction evidence="10">
        <text>a (3R)-hydroxyacyl-[ACP] + L-ornithine = a lyso-ornithine lipid + holo-[ACP] + H(+)</text>
        <dbReference type="Rhea" id="RHEA:20633"/>
        <dbReference type="Rhea" id="RHEA-COMP:9685"/>
        <dbReference type="Rhea" id="RHEA-COMP:9945"/>
        <dbReference type="ChEBI" id="CHEBI:15378"/>
        <dbReference type="ChEBI" id="CHEBI:46911"/>
        <dbReference type="ChEBI" id="CHEBI:64479"/>
        <dbReference type="ChEBI" id="CHEBI:78827"/>
        <dbReference type="ChEBI" id="CHEBI:138482"/>
        <dbReference type="EC" id="2.3.2.30"/>
    </reaction>
    <physiologicalReaction direction="left-to-right" evidence="10">
        <dbReference type="Rhea" id="RHEA:20634"/>
    </physiologicalReaction>
</comment>
<evidence type="ECO:0000256" key="10">
    <source>
        <dbReference type="ARBA" id="ARBA00047785"/>
    </source>
</evidence>
<comment type="similarity">
    <text evidence="6">Belongs to the acetyltransferase family. OlsB subfamily.</text>
</comment>
<evidence type="ECO:0000256" key="5">
    <source>
        <dbReference type="ARBA" id="ARBA00023315"/>
    </source>
</evidence>
<dbReference type="EC" id="2.3.2.30" evidence="7"/>
<evidence type="ECO:0000256" key="2">
    <source>
        <dbReference type="ARBA" id="ARBA00022516"/>
    </source>
</evidence>
<dbReference type="SUPFAM" id="SSF55729">
    <property type="entry name" value="Acyl-CoA N-acyltransferases (Nat)"/>
    <property type="match status" value="1"/>
</dbReference>
<keyword evidence="3 11" id="KW-0808">Transferase</keyword>
<keyword evidence="2" id="KW-0444">Lipid biosynthesis</keyword>
<evidence type="ECO:0000256" key="9">
    <source>
        <dbReference type="ARBA" id="ARBA00045724"/>
    </source>
</evidence>
<name>A0A0P7IVE0_9RHOB</name>
<dbReference type="Gene3D" id="3.40.630.30">
    <property type="match status" value="1"/>
</dbReference>
<dbReference type="GO" id="GO:0043810">
    <property type="term" value="F:ornithine-acyl [acyl carrier protein] N-acyltransferase activity"/>
    <property type="evidence" value="ECO:0007669"/>
    <property type="project" value="UniProtKB-EC"/>
</dbReference>
<dbReference type="GO" id="GO:0006629">
    <property type="term" value="P:lipid metabolic process"/>
    <property type="evidence" value="ECO:0007669"/>
    <property type="project" value="UniProtKB-KW"/>
</dbReference>
<gene>
    <name evidence="11" type="ORF">AKJ29_10470</name>
</gene>
<dbReference type="PANTHER" id="PTHR37323">
    <property type="entry name" value="GCN5-RELATED N-ACETYLTRANSFERASE"/>
    <property type="match status" value="1"/>
</dbReference>
<dbReference type="Pfam" id="PF13444">
    <property type="entry name" value="Acetyltransf_5"/>
    <property type="match status" value="1"/>
</dbReference>
<reference evidence="11 12" key="1">
    <citation type="submission" date="2015-09" db="EMBL/GenBank/DDBJ databases">
        <title>Draft genome sequence of Aliiroseovarius crassostreae CV919-312TSm, the causative agent of Roseovarius Oyster Disease (formerly Juvenile Oyster Disease).</title>
        <authorList>
            <person name="Kessner L."/>
            <person name="Spinard E."/>
            <person name="Nelson D."/>
        </authorList>
    </citation>
    <scope>NUCLEOTIDE SEQUENCE [LARGE SCALE GENOMIC DNA]</scope>
    <source>
        <strain evidence="11 12">CV919-312</strain>
    </source>
</reference>
<evidence type="ECO:0000313" key="11">
    <source>
        <dbReference type="EMBL" id="KPN63124.1"/>
    </source>
</evidence>
<dbReference type="EMBL" id="LKBA01000006">
    <property type="protein sequence ID" value="KPN63124.1"/>
    <property type="molecule type" value="Genomic_DNA"/>
</dbReference>
<proteinExistence type="inferred from homology"/>
<dbReference type="Proteomes" id="UP000050471">
    <property type="component" value="Unassembled WGS sequence"/>
</dbReference>
<accession>A0A0P7IVE0</accession>
<comment type="pathway">
    <text evidence="1">Lipid metabolism.</text>
</comment>
<comment type="caution">
    <text evidence="11">The sequence shown here is derived from an EMBL/GenBank/DDBJ whole genome shotgun (WGS) entry which is preliminary data.</text>
</comment>
<keyword evidence="5 11" id="KW-0012">Acyltransferase</keyword>
<dbReference type="OrthoDB" id="9787072at2"/>
<evidence type="ECO:0000256" key="8">
    <source>
        <dbReference type="ARBA" id="ARBA00039866"/>
    </source>
</evidence>
<comment type="function">
    <text evidence="9">Catalyzes the first step in the biosynthesis of ornithine lipids, which are phosphorus-free membrane lipids. Catalyzes the 3-hydroxyacyl-acyl carrier protein-dependent acylation of ornithine to form lyso-ornithine lipid (LOL).</text>
</comment>
<keyword evidence="12" id="KW-1185">Reference proteome</keyword>
<dbReference type="InterPro" id="IPR052351">
    <property type="entry name" value="Ornithine_N-alpha-AT"/>
</dbReference>
<dbReference type="RefSeq" id="WP_055189164.1">
    <property type="nucleotide sequence ID" value="NZ_FPBS01000007.1"/>
</dbReference>
<evidence type="ECO:0000256" key="1">
    <source>
        <dbReference type="ARBA" id="ARBA00005189"/>
    </source>
</evidence>
<keyword evidence="4" id="KW-0443">Lipid metabolism</keyword>
<evidence type="ECO:0000256" key="4">
    <source>
        <dbReference type="ARBA" id="ARBA00023098"/>
    </source>
</evidence>
<dbReference type="InterPro" id="IPR016181">
    <property type="entry name" value="Acyl_CoA_acyltransferase"/>
</dbReference>
<evidence type="ECO:0000256" key="7">
    <source>
        <dbReference type="ARBA" id="ARBA00039058"/>
    </source>
</evidence>
<evidence type="ECO:0000313" key="12">
    <source>
        <dbReference type="Proteomes" id="UP000050471"/>
    </source>
</evidence>
<organism evidence="11 12">
    <name type="scientific">Aliiroseovarius crassostreae</name>
    <dbReference type="NCBI Taxonomy" id="154981"/>
    <lineage>
        <taxon>Bacteria</taxon>
        <taxon>Pseudomonadati</taxon>
        <taxon>Pseudomonadota</taxon>
        <taxon>Alphaproteobacteria</taxon>
        <taxon>Rhodobacterales</taxon>
        <taxon>Paracoccaceae</taxon>
        <taxon>Aliiroseovarius</taxon>
    </lineage>
</organism>
<sequence>MPKTCAPRYRVRLADGEGDRIAAQKLRFRCFRAGQANQPDPSGQEPRDHDAFDAHCRHVLIERMEDGALMACFRLLPLASGAEIARSYSAQYYDLSALSTYAEPLLELGRFCIAPDGAKEADGADILRLAWAEITRVVDAERIGLLFGCSSFQGTDVARYLDVFGVLRQAHLAPAQHAPRRKAPEVVPFAKEGPGGRPPDRNQALRLMPPLLRSYLSMGGWVSDHAVVDRDLNTLHVFIGVEIAAIPPGRARLLRALTQDG</sequence>
<evidence type="ECO:0000256" key="6">
    <source>
        <dbReference type="ARBA" id="ARBA00038095"/>
    </source>
</evidence>